<comment type="cofactor">
    <cofactor evidence="1">
        <name>Zn(2+)</name>
        <dbReference type="ChEBI" id="CHEBI:29105"/>
    </cofactor>
</comment>
<feature type="chain" id="PRO_5047257912" evidence="7">
    <location>
        <begin position="25"/>
        <end position="443"/>
    </location>
</feature>
<dbReference type="InterPro" id="IPR051156">
    <property type="entry name" value="Mito/Outer_Membr_Metalloprot"/>
</dbReference>
<reference evidence="9 10" key="1">
    <citation type="submission" date="2023-07" db="EMBL/GenBank/DDBJ databases">
        <title>Sorghum-associated microbial communities from plants grown in Nebraska, USA.</title>
        <authorList>
            <person name="Schachtman D."/>
        </authorList>
    </citation>
    <scope>NUCLEOTIDE SEQUENCE [LARGE SCALE GENOMIC DNA]</scope>
    <source>
        <strain evidence="9 10">584</strain>
    </source>
</reference>
<dbReference type="PANTHER" id="PTHR22726">
    <property type="entry name" value="METALLOENDOPEPTIDASE OMA1"/>
    <property type="match status" value="1"/>
</dbReference>
<dbReference type="GO" id="GO:0008233">
    <property type="term" value="F:peptidase activity"/>
    <property type="evidence" value="ECO:0007669"/>
    <property type="project" value="UniProtKB-KW"/>
</dbReference>
<feature type="domain" description="Peptidase M48" evidence="8">
    <location>
        <begin position="49"/>
        <end position="128"/>
    </location>
</feature>
<gene>
    <name evidence="9" type="ORF">E9232_005182</name>
</gene>
<name>A0ABU1JVI9_9PROT</name>
<evidence type="ECO:0000256" key="7">
    <source>
        <dbReference type="SAM" id="SignalP"/>
    </source>
</evidence>
<comment type="caution">
    <text evidence="9">The sequence shown here is derived from an EMBL/GenBank/DDBJ whole genome shotgun (WGS) entry which is preliminary data.</text>
</comment>
<evidence type="ECO:0000256" key="1">
    <source>
        <dbReference type="ARBA" id="ARBA00001947"/>
    </source>
</evidence>
<evidence type="ECO:0000256" key="5">
    <source>
        <dbReference type="ARBA" id="ARBA00022833"/>
    </source>
</evidence>
<evidence type="ECO:0000313" key="10">
    <source>
        <dbReference type="Proteomes" id="UP001262410"/>
    </source>
</evidence>
<dbReference type="CDD" id="cd07324">
    <property type="entry name" value="M48C_Oma1-like"/>
    <property type="match status" value="1"/>
</dbReference>
<dbReference type="PANTHER" id="PTHR22726:SF1">
    <property type="entry name" value="METALLOENDOPEPTIDASE OMA1, MITOCHONDRIAL"/>
    <property type="match status" value="1"/>
</dbReference>
<keyword evidence="2 9" id="KW-0645">Protease</keyword>
<evidence type="ECO:0000256" key="3">
    <source>
        <dbReference type="ARBA" id="ARBA00022723"/>
    </source>
</evidence>
<evidence type="ECO:0000256" key="6">
    <source>
        <dbReference type="ARBA" id="ARBA00023049"/>
    </source>
</evidence>
<dbReference type="PROSITE" id="PS51318">
    <property type="entry name" value="TAT"/>
    <property type="match status" value="1"/>
</dbReference>
<organism evidence="9 10">
    <name type="scientific">Inquilinus ginsengisoli</name>
    <dbReference type="NCBI Taxonomy" id="363840"/>
    <lineage>
        <taxon>Bacteria</taxon>
        <taxon>Pseudomonadati</taxon>
        <taxon>Pseudomonadota</taxon>
        <taxon>Alphaproteobacteria</taxon>
        <taxon>Rhodospirillales</taxon>
        <taxon>Rhodospirillaceae</taxon>
        <taxon>Inquilinus</taxon>
    </lineage>
</organism>
<accession>A0ABU1JVI9</accession>
<dbReference type="EMBL" id="JAVDPW010000009">
    <property type="protein sequence ID" value="MDR6292642.1"/>
    <property type="molecule type" value="Genomic_DNA"/>
</dbReference>
<dbReference type="GO" id="GO:0006508">
    <property type="term" value="P:proteolysis"/>
    <property type="evidence" value="ECO:0007669"/>
    <property type="project" value="UniProtKB-KW"/>
</dbReference>
<keyword evidence="3" id="KW-0479">Metal-binding</keyword>
<keyword evidence="7" id="KW-0732">Signal</keyword>
<dbReference type="Gene3D" id="3.30.2010.10">
    <property type="entry name" value="Metalloproteases ('zincins'), catalytic domain"/>
    <property type="match status" value="1"/>
</dbReference>
<evidence type="ECO:0000313" key="9">
    <source>
        <dbReference type="EMBL" id="MDR6292642.1"/>
    </source>
</evidence>
<dbReference type="InterPro" id="IPR006311">
    <property type="entry name" value="TAT_signal"/>
</dbReference>
<keyword evidence="5" id="KW-0862">Zinc</keyword>
<keyword evidence="4" id="KW-0378">Hydrolase</keyword>
<dbReference type="Proteomes" id="UP001262410">
    <property type="component" value="Unassembled WGS sequence"/>
</dbReference>
<evidence type="ECO:0000259" key="8">
    <source>
        <dbReference type="Pfam" id="PF01435"/>
    </source>
</evidence>
<feature type="signal peptide" evidence="7">
    <location>
        <begin position="1"/>
        <end position="24"/>
    </location>
</feature>
<dbReference type="RefSeq" id="WP_309798904.1">
    <property type="nucleotide sequence ID" value="NZ_JAVDPW010000009.1"/>
</dbReference>
<proteinExistence type="predicted"/>
<sequence>MASTRREFLLSTALLALAPRLAAADAVLAEGAKDVQEEFGGPYQAPALRDRVARIGQRVADAETGGTMRVAVDLIDSDRVNAVALPDGRILVTRGLLALARSEAEVAAVLAHEIGHVVADHARLRAQRAQTRPDIAGPSGEADFDQAQERQADRIGIEAMAAAGYDPGAAPAFLARLDADHRLAAALVGRPELASAAANGADHPETADRVAAARAQAAALPEGESGEAEWLAATDGLPWGESPGQIPFRGQAVIDPVARFRWDAPPGVALMRQRRRVMGVGPDESVILFDHLSQPGALPARLYLERVWGKAVGGVRDVEALDLGGFPAARGRALVAGASGAWDVLLVMIETSAERRDRFTVLTRAGSPAQAPARAAVDSFRRISAAEAAKVRPRRLAIAKVRPGDTVASLVGRMRVEAAEDRFRLLNDGDRPAPGSLVKLIVE</sequence>
<dbReference type="Pfam" id="PF01435">
    <property type="entry name" value="Peptidase_M48"/>
    <property type="match status" value="1"/>
</dbReference>
<evidence type="ECO:0000256" key="2">
    <source>
        <dbReference type="ARBA" id="ARBA00022670"/>
    </source>
</evidence>
<keyword evidence="6" id="KW-0482">Metalloprotease</keyword>
<dbReference type="InterPro" id="IPR001915">
    <property type="entry name" value="Peptidase_M48"/>
</dbReference>
<protein>
    <submittedName>
        <fullName evidence="9">Zn-dependent protease</fullName>
    </submittedName>
</protein>
<keyword evidence="10" id="KW-1185">Reference proteome</keyword>
<evidence type="ECO:0000256" key="4">
    <source>
        <dbReference type="ARBA" id="ARBA00022801"/>
    </source>
</evidence>